<evidence type="ECO:0000256" key="1">
    <source>
        <dbReference type="SAM" id="SignalP"/>
    </source>
</evidence>
<dbReference type="WBParaSite" id="PSAMB.scaffold2134size25155.g16555.t1">
    <property type="protein sequence ID" value="PSAMB.scaffold2134size25155.g16555.t1"/>
    <property type="gene ID" value="PSAMB.scaffold2134size25155.g16555"/>
</dbReference>
<reference evidence="3" key="1">
    <citation type="submission" date="2022-11" db="UniProtKB">
        <authorList>
            <consortium name="WormBaseParasite"/>
        </authorList>
    </citation>
    <scope>IDENTIFICATION</scope>
</reference>
<feature type="signal peptide" evidence="1">
    <location>
        <begin position="1"/>
        <end position="24"/>
    </location>
</feature>
<protein>
    <submittedName>
        <fullName evidence="3">Secreted protein</fullName>
    </submittedName>
</protein>
<evidence type="ECO:0000313" key="2">
    <source>
        <dbReference type="Proteomes" id="UP000887566"/>
    </source>
</evidence>
<feature type="chain" id="PRO_5037800786" evidence="1">
    <location>
        <begin position="25"/>
        <end position="163"/>
    </location>
</feature>
<keyword evidence="1" id="KW-0732">Signal</keyword>
<organism evidence="2 3">
    <name type="scientific">Plectus sambesii</name>
    <dbReference type="NCBI Taxonomy" id="2011161"/>
    <lineage>
        <taxon>Eukaryota</taxon>
        <taxon>Metazoa</taxon>
        <taxon>Ecdysozoa</taxon>
        <taxon>Nematoda</taxon>
        <taxon>Chromadorea</taxon>
        <taxon>Plectida</taxon>
        <taxon>Plectina</taxon>
        <taxon>Plectoidea</taxon>
        <taxon>Plectidae</taxon>
        <taxon>Plectus</taxon>
    </lineage>
</organism>
<sequence length="163" mass="18067">MARPAVVMTGLLTTAVFIIHTATTTDTPLPQAPTLHFRRLITLEALLRSSALSRRLLSLTTIGRSAIPASNKEAFHLTKPHGASSLRYRYCNRYPYRLAPADTTKAFWTGGSRRGTVYTKEAPHYREPSSAAVSHARERLHQASALVNKSKPQSTKLEISQQK</sequence>
<dbReference type="AlphaFoldDB" id="A0A914VLU9"/>
<keyword evidence="2" id="KW-1185">Reference proteome</keyword>
<dbReference type="Proteomes" id="UP000887566">
    <property type="component" value="Unplaced"/>
</dbReference>
<name>A0A914VLU9_9BILA</name>
<proteinExistence type="predicted"/>
<accession>A0A914VLU9</accession>
<evidence type="ECO:0000313" key="3">
    <source>
        <dbReference type="WBParaSite" id="PSAMB.scaffold2134size25155.g16555.t1"/>
    </source>
</evidence>